<reference evidence="7 8" key="1">
    <citation type="submission" date="2016-11" db="EMBL/GenBank/DDBJ databases">
        <authorList>
            <person name="Jaros S."/>
            <person name="Januszkiewicz K."/>
            <person name="Wedrychowicz H."/>
        </authorList>
    </citation>
    <scope>NUCLEOTIDE SEQUENCE [LARGE SCALE GENOMIC DNA]</scope>
    <source>
        <strain evidence="7 8">DSM 18899</strain>
    </source>
</reference>
<sequence length="190" mass="20504">MKPSAYPRLFLSYDTGWPDLRREAPPVLRIFLLLVLPFSLLPAAMIAFVASGNASYYAEHIPASRYSEIAQLFLLTELLSVPVMALAIRSVVMLRGPAVSFRQCFLLAAMAPVPMWLSSLSLLVPNIAFHLACGFLGLLGASALLLHGIPSLLGVERGIEAEDVSYVVLSLGGLMWALMVGLLLVPLLGI</sequence>
<keyword evidence="4 5" id="KW-0472">Membrane</keyword>
<dbReference type="GO" id="GO:0016020">
    <property type="term" value="C:membrane"/>
    <property type="evidence" value="ECO:0007669"/>
    <property type="project" value="UniProtKB-SubCell"/>
</dbReference>
<feature type="transmembrane region" description="Helical" evidence="5">
    <location>
        <begin position="30"/>
        <end position="49"/>
    </location>
</feature>
<evidence type="ECO:0000256" key="4">
    <source>
        <dbReference type="ARBA" id="ARBA00023136"/>
    </source>
</evidence>
<accession>A0A1K2HA23</accession>
<dbReference type="AlphaFoldDB" id="A0A1K2HA23"/>
<dbReference type="STRING" id="1121279.SAMN02745887_00846"/>
<evidence type="ECO:0000256" key="3">
    <source>
        <dbReference type="ARBA" id="ARBA00022989"/>
    </source>
</evidence>
<dbReference type="Proteomes" id="UP000186513">
    <property type="component" value="Unassembled WGS sequence"/>
</dbReference>
<evidence type="ECO:0000256" key="2">
    <source>
        <dbReference type="ARBA" id="ARBA00022692"/>
    </source>
</evidence>
<dbReference type="EMBL" id="FPKR01000003">
    <property type="protein sequence ID" value="SFZ73477.1"/>
    <property type="molecule type" value="Genomic_DNA"/>
</dbReference>
<keyword evidence="2 5" id="KW-0812">Transmembrane</keyword>
<feature type="transmembrane region" description="Helical" evidence="5">
    <location>
        <begin position="166"/>
        <end position="188"/>
    </location>
</feature>
<gene>
    <name evidence="7" type="ORF">SAMN02745887_00846</name>
</gene>
<dbReference type="OrthoDB" id="8526565at2"/>
<comment type="subcellular location">
    <subcellularLocation>
        <location evidence="1">Membrane</location>
        <topology evidence="1">Multi-pass membrane protein</topology>
    </subcellularLocation>
</comment>
<feature type="domain" description="Yip1" evidence="6">
    <location>
        <begin position="14"/>
        <end position="159"/>
    </location>
</feature>
<protein>
    <recommendedName>
        <fullName evidence="6">Yip1 domain-containing protein</fullName>
    </recommendedName>
</protein>
<evidence type="ECO:0000313" key="8">
    <source>
        <dbReference type="Proteomes" id="UP000186513"/>
    </source>
</evidence>
<evidence type="ECO:0000256" key="1">
    <source>
        <dbReference type="ARBA" id="ARBA00004141"/>
    </source>
</evidence>
<feature type="transmembrane region" description="Helical" evidence="5">
    <location>
        <begin position="69"/>
        <end position="92"/>
    </location>
</feature>
<keyword evidence="8" id="KW-1185">Reference proteome</keyword>
<evidence type="ECO:0000256" key="5">
    <source>
        <dbReference type="SAM" id="Phobius"/>
    </source>
</evidence>
<dbReference type="Pfam" id="PF04893">
    <property type="entry name" value="Yip1"/>
    <property type="match status" value="1"/>
</dbReference>
<feature type="transmembrane region" description="Helical" evidence="5">
    <location>
        <begin position="104"/>
        <end position="123"/>
    </location>
</feature>
<dbReference type="RefSeq" id="WP_072427393.1">
    <property type="nucleotide sequence ID" value="NZ_FPKR01000003.1"/>
</dbReference>
<keyword evidence="3 5" id="KW-1133">Transmembrane helix</keyword>
<evidence type="ECO:0000313" key="7">
    <source>
        <dbReference type="EMBL" id="SFZ73477.1"/>
    </source>
</evidence>
<feature type="transmembrane region" description="Helical" evidence="5">
    <location>
        <begin position="129"/>
        <end position="154"/>
    </location>
</feature>
<evidence type="ECO:0000259" key="6">
    <source>
        <dbReference type="Pfam" id="PF04893"/>
    </source>
</evidence>
<dbReference type="InterPro" id="IPR006977">
    <property type="entry name" value="Yip1_dom"/>
</dbReference>
<proteinExistence type="predicted"/>
<organism evidence="7 8">
    <name type="scientific">Chitinimonas taiwanensis DSM 18899</name>
    <dbReference type="NCBI Taxonomy" id="1121279"/>
    <lineage>
        <taxon>Bacteria</taxon>
        <taxon>Pseudomonadati</taxon>
        <taxon>Pseudomonadota</taxon>
        <taxon>Betaproteobacteria</taxon>
        <taxon>Neisseriales</taxon>
        <taxon>Chitinibacteraceae</taxon>
        <taxon>Chitinimonas</taxon>
    </lineage>
</organism>
<name>A0A1K2HA23_9NEIS</name>